<organism evidence="2 3">
    <name type="scientific">Bombardia bombarda</name>
    <dbReference type="NCBI Taxonomy" id="252184"/>
    <lineage>
        <taxon>Eukaryota</taxon>
        <taxon>Fungi</taxon>
        <taxon>Dikarya</taxon>
        <taxon>Ascomycota</taxon>
        <taxon>Pezizomycotina</taxon>
        <taxon>Sordariomycetes</taxon>
        <taxon>Sordariomycetidae</taxon>
        <taxon>Sordariales</taxon>
        <taxon>Lasiosphaeriaceae</taxon>
        <taxon>Bombardia</taxon>
    </lineage>
</organism>
<dbReference type="SUPFAM" id="SSF52540">
    <property type="entry name" value="P-loop containing nucleoside triphosphate hydrolases"/>
    <property type="match status" value="1"/>
</dbReference>
<name>A0AA40BVI8_9PEZI</name>
<dbReference type="GO" id="GO:0005524">
    <property type="term" value="F:ATP binding"/>
    <property type="evidence" value="ECO:0007669"/>
    <property type="project" value="InterPro"/>
</dbReference>
<evidence type="ECO:0000313" key="3">
    <source>
        <dbReference type="Proteomes" id="UP001174934"/>
    </source>
</evidence>
<evidence type="ECO:0000313" key="2">
    <source>
        <dbReference type="EMBL" id="KAK0615187.1"/>
    </source>
</evidence>
<sequence length="202" mass="22883">MLSLLLAKSAPKGYLPVTTTFGKTLTAEARRLGRVLELAEAWRAVALLDEADVFLVKRSNDNLLRNAVTSIFLRHLEYYQGIFLLTTNRLTSLDQAFRSRVHFCFEYDNLDAEKRFAIWQRFVDKAKATPNVEVLLNENDLKELAARKLNGRQIKNCMSISQAVAAEKQKPVDMACVSLAISFAMTSWDDPNDENAPDRVNE</sequence>
<gene>
    <name evidence="2" type="ORF">B0T17DRAFT_619989</name>
</gene>
<dbReference type="InterPro" id="IPR027417">
    <property type="entry name" value="P-loop_NTPase"/>
</dbReference>
<evidence type="ECO:0000259" key="1">
    <source>
        <dbReference type="Pfam" id="PF00004"/>
    </source>
</evidence>
<proteinExistence type="predicted"/>
<protein>
    <recommendedName>
        <fullName evidence="1">ATPase AAA-type core domain-containing protein</fullName>
    </recommendedName>
</protein>
<dbReference type="Pfam" id="PF00004">
    <property type="entry name" value="AAA"/>
    <property type="match status" value="1"/>
</dbReference>
<keyword evidence="3" id="KW-1185">Reference proteome</keyword>
<reference evidence="2" key="1">
    <citation type="submission" date="2023-06" db="EMBL/GenBank/DDBJ databases">
        <title>Genome-scale phylogeny and comparative genomics of the fungal order Sordariales.</title>
        <authorList>
            <consortium name="Lawrence Berkeley National Laboratory"/>
            <person name="Hensen N."/>
            <person name="Bonometti L."/>
            <person name="Westerberg I."/>
            <person name="Brannstrom I.O."/>
            <person name="Guillou S."/>
            <person name="Cros-Aarteil S."/>
            <person name="Calhoun S."/>
            <person name="Haridas S."/>
            <person name="Kuo A."/>
            <person name="Mondo S."/>
            <person name="Pangilinan J."/>
            <person name="Riley R."/>
            <person name="LaButti K."/>
            <person name="Andreopoulos B."/>
            <person name="Lipzen A."/>
            <person name="Chen C."/>
            <person name="Yanf M."/>
            <person name="Daum C."/>
            <person name="Ng V."/>
            <person name="Clum A."/>
            <person name="Steindorff A."/>
            <person name="Ohm R."/>
            <person name="Martin F."/>
            <person name="Silar P."/>
            <person name="Natvig D."/>
            <person name="Lalanne C."/>
            <person name="Gautier V."/>
            <person name="Ament-velasquez S.L."/>
            <person name="Kruys A."/>
            <person name="Hutchinson M.I."/>
            <person name="Powell A.J."/>
            <person name="Barry K."/>
            <person name="Miller A.N."/>
            <person name="Grigoriev I.V."/>
            <person name="Debuchy R."/>
            <person name="Gladieux P."/>
            <person name="Thoren M.H."/>
            <person name="Johannesson H."/>
        </authorList>
    </citation>
    <scope>NUCLEOTIDE SEQUENCE</scope>
    <source>
        <strain evidence="2">SMH3391-2</strain>
    </source>
</reference>
<dbReference type="GO" id="GO:0016887">
    <property type="term" value="F:ATP hydrolysis activity"/>
    <property type="evidence" value="ECO:0007669"/>
    <property type="project" value="InterPro"/>
</dbReference>
<dbReference type="EMBL" id="JAULSR010000007">
    <property type="protein sequence ID" value="KAK0615187.1"/>
    <property type="molecule type" value="Genomic_DNA"/>
</dbReference>
<dbReference type="Proteomes" id="UP001174934">
    <property type="component" value="Unassembled WGS sequence"/>
</dbReference>
<dbReference type="AlphaFoldDB" id="A0AA40BVI8"/>
<comment type="caution">
    <text evidence="2">The sequence shown here is derived from an EMBL/GenBank/DDBJ whole genome shotgun (WGS) entry which is preliminary data.</text>
</comment>
<accession>A0AA40BVI8</accession>
<dbReference type="InterPro" id="IPR003959">
    <property type="entry name" value="ATPase_AAA_core"/>
</dbReference>
<dbReference type="Gene3D" id="3.40.50.300">
    <property type="entry name" value="P-loop containing nucleotide triphosphate hydrolases"/>
    <property type="match status" value="1"/>
</dbReference>
<dbReference type="PANTHER" id="PTHR46411">
    <property type="entry name" value="FAMILY ATPASE, PUTATIVE-RELATED"/>
    <property type="match status" value="1"/>
</dbReference>
<dbReference type="PANTHER" id="PTHR46411:SF3">
    <property type="entry name" value="AAA+ ATPASE DOMAIN-CONTAINING PROTEIN"/>
    <property type="match status" value="1"/>
</dbReference>
<feature type="domain" description="ATPase AAA-type core" evidence="1">
    <location>
        <begin position="22"/>
        <end position="105"/>
    </location>
</feature>